<dbReference type="SUPFAM" id="SSF52833">
    <property type="entry name" value="Thioredoxin-like"/>
    <property type="match status" value="1"/>
</dbReference>
<dbReference type="AlphaFoldDB" id="A0AAD2IXG5"/>
<organism evidence="3 4">
    <name type="scientific">Achromobacter aegrifaciens</name>
    <dbReference type="NCBI Taxonomy" id="1287736"/>
    <lineage>
        <taxon>Bacteria</taxon>
        <taxon>Pseudomonadati</taxon>
        <taxon>Pseudomonadota</taxon>
        <taxon>Betaproteobacteria</taxon>
        <taxon>Burkholderiales</taxon>
        <taxon>Alcaligenaceae</taxon>
        <taxon>Achromobacter</taxon>
    </lineage>
</organism>
<gene>
    <name evidence="3" type="primary">dipZ_1</name>
    <name evidence="3" type="ORF">ERS370000_01478</name>
</gene>
<dbReference type="Gene3D" id="3.40.30.10">
    <property type="entry name" value="Glutaredoxin"/>
    <property type="match status" value="1"/>
</dbReference>
<keyword evidence="1" id="KW-1133">Transmembrane helix</keyword>
<dbReference type="Gene3D" id="2.60.120.260">
    <property type="entry name" value="Galactose-binding domain-like"/>
    <property type="match status" value="1"/>
</dbReference>
<feature type="transmembrane region" description="Helical" evidence="1">
    <location>
        <begin position="6"/>
        <end position="28"/>
    </location>
</feature>
<sequence length="570" mass="60355">MLIILVAFLGGVITIVSPCILPILPFVFARGSGSFRTHALPLLASMAVAFAAVASLAAFGGAWVVTLNEGARYAAMALLALFGLALLLPAVGDWMSRPLVALGNRLAGAPPGSPRAAGLLSIGLGLGTGLLWAPCAGPILGLLLTSAALNGANIQTSLLLLSFACGAAVALAAALWLGRGMAATLHRFLPAAQGLRRVAGAAVMAAVAVSALGWNPALLSSASASGAARLEQQLVEQLRPNNPAKTFAAANGPLASLQDANGWLNSGPLGAADLDGKIVLVDFWTYSCINCLRTLPYLKAWHDKYKDAGLEVIGVHSPEFAFEKSASNVRRAVADLGIQYPVALDNGFRIWRAFRNQSWPAFYLLDGQGRVRYTVAGEHDYQQTERMIQRLLAEAGRTLPDADAARPAARGVEAPPQWSTLRSGESYLGYGKATSYAPGGTPIRQHKDAVYQPAGELGANQWTLAGSWRLEPELAVATGANGRVIQRFHARDLHMVLGPAADGRPVRFRVTLDGRPPLADHGADINEQGEGVIEGHKLYQLVRQQTPDRDRVFQIEFLEPGVEAYAFTFG</sequence>
<dbReference type="Pfam" id="PF17991">
    <property type="entry name" value="Thioredoxin_10"/>
    <property type="match status" value="1"/>
</dbReference>
<keyword evidence="1" id="KW-0472">Membrane</keyword>
<feature type="transmembrane region" description="Helical" evidence="1">
    <location>
        <begin position="156"/>
        <end position="177"/>
    </location>
</feature>
<evidence type="ECO:0000313" key="3">
    <source>
        <dbReference type="EMBL" id="CUI73969.1"/>
    </source>
</evidence>
<dbReference type="EMBL" id="CYTK01000002">
    <property type="protein sequence ID" value="CUI73969.1"/>
    <property type="molecule type" value="Genomic_DNA"/>
</dbReference>
<dbReference type="PANTHER" id="PTHR42852">
    <property type="entry name" value="THIOL:DISULFIDE INTERCHANGE PROTEIN DSBE"/>
    <property type="match status" value="1"/>
</dbReference>
<name>A0AAD2IXG5_ACHAE</name>
<protein>
    <submittedName>
        <fullName evidence="3">Thiol-disulfide oxidoreductase</fullName>
    </submittedName>
</protein>
<dbReference type="InterPro" id="IPR013766">
    <property type="entry name" value="Thioredoxin_domain"/>
</dbReference>
<keyword evidence="1" id="KW-0812">Transmembrane</keyword>
<comment type="caution">
    <text evidence="3">The sequence shown here is derived from an EMBL/GenBank/DDBJ whole genome shotgun (WGS) entry which is preliminary data.</text>
</comment>
<dbReference type="CDD" id="cd03012">
    <property type="entry name" value="TlpA_like_DipZ_like"/>
    <property type="match status" value="1"/>
</dbReference>
<dbReference type="Proteomes" id="UP000044098">
    <property type="component" value="Unassembled WGS sequence"/>
</dbReference>
<dbReference type="InterPro" id="IPR036249">
    <property type="entry name" value="Thioredoxin-like_sf"/>
</dbReference>
<proteinExistence type="predicted"/>
<reference evidence="3 4" key="1">
    <citation type="submission" date="2015-09" db="EMBL/GenBank/DDBJ databases">
        <authorList>
            <consortium name="Pathogen Informatics"/>
        </authorList>
    </citation>
    <scope>NUCLEOTIDE SEQUENCE [LARGE SCALE GENOMIC DNA]</scope>
    <source>
        <strain evidence="3 4">2789STDY5608625</strain>
    </source>
</reference>
<feature type="domain" description="Thioredoxin" evidence="2">
    <location>
        <begin position="236"/>
        <end position="393"/>
    </location>
</feature>
<dbReference type="PROSITE" id="PS51352">
    <property type="entry name" value="THIOREDOXIN_2"/>
    <property type="match status" value="1"/>
</dbReference>
<dbReference type="InterPro" id="IPR041017">
    <property type="entry name" value="Thioredoxin_10"/>
</dbReference>
<dbReference type="InterPro" id="IPR050553">
    <property type="entry name" value="Thioredoxin_ResA/DsbE_sf"/>
</dbReference>
<accession>A0AAD2IXG5</accession>
<dbReference type="InterPro" id="IPR000866">
    <property type="entry name" value="AhpC/TSA"/>
</dbReference>
<dbReference type="GO" id="GO:0016491">
    <property type="term" value="F:oxidoreductase activity"/>
    <property type="evidence" value="ECO:0007669"/>
    <property type="project" value="InterPro"/>
</dbReference>
<dbReference type="Pfam" id="PF00578">
    <property type="entry name" value="AhpC-TSA"/>
    <property type="match status" value="1"/>
</dbReference>
<evidence type="ECO:0000313" key="4">
    <source>
        <dbReference type="Proteomes" id="UP000044098"/>
    </source>
</evidence>
<dbReference type="RefSeq" id="WP_054451856.1">
    <property type="nucleotide sequence ID" value="NZ_CYTK01000002.1"/>
</dbReference>
<evidence type="ECO:0000259" key="2">
    <source>
        <dbReference type="PROSITE" id="PS51352"/>
    </source>
</evidence>
<dbReference type="GO" id="GO:0016209">
    <property type="term" value="F:antioxidant activity"/>
    <property type="evidence" value="ECO:0007669"/>
    <property type="project" value="InterPro"/>
</dbReference>
<dbReference type="PANTHER" id="PTHR42852:SF13">
    <property type="entry name" value="PROTEIN DIPZ"/>
    <property type="match status" value="1"/>
</dbReference>
<feature type="transmembrane region" description="Helical" evidence="1">
    <location>
        <begin position="116"/>
        <end position="144"/>
    </location>
</feature>
<feature type="transmembrane region" description="Helical" evidence="1">
    <location>
        <begin position="40"/>
        <end position="65"/>
    </location>
</feature>
<feature type="transmembrane region" description="Helical" evidence="1">
    <location>
        <begin position="71"/>
        <end position="95"/>
    </location>
</feature>
<evidence type="ECO:0000256" key="1">
    <source>
        <dbReference type="SAM" id="Phobius"/>
    </source>
</evidence>